<reference evidence="1" key="1">
    <citation type="submission" date="2014-09" db="EMBL/GenBank/DDBJ databases">
        <authorList>
            <person name="Magalhaes I.L.F."/>
            <person name="Oliveira U."/>
            <person name="Santos F.R."/>
            <person name="Vidigal T.H.D.A."/>
            <person name="Brescovit A.D."/>
            <person name="Santos A.J."/>
        </authorList>
    </citation>
    <scope>NUCLEOTIDE SEQUENCE</scope>
    <source>
        <tissue evidence="1">Shoot tissue taken approximately 20 cm above the soil surface</tissue>
    </source>
</reference>
<proteinExistence type="predicted"/>
<evidence type="ECO:0000313" key="1">
    <source>
        <dbReference type="EMBL" id="JAE04474.1"/>
    </source>
</evidence>
<protein>
    <submittedName>
        <fullName evidence="1">Uncharacterized protein</fullName>
    </submittedName>
</protein>
<sequence length="55" mass="6052">MALSSSLVNITDLTLSLHLSTIHLNLALSNLKRPIQHQGFPSQQFSSTGILCQYL</sequence>
<name>A0A0A9EZS4_ARUDO</name>
<accession>A0A0A9EZS4</accession>
<reference evidence="1" key="2">
    <citation type="journal article" date="2015" name="Data Brief">
        <title>Shoot transcriptome of the giant reed, Arundo donax.</title>
        <authorList>
            <person name="Barrero R.A."/>
            <person name="Guerrero F.D."/>
            <person name="Moolhuijzen P."/>
            <person name="Goolsby J.A."/>
            <person name="Tidwell J."/>
            <person name="Bellgard S.E."/>
            <person name="Bellgard M.I."/>
        </authorList>
    </citation>
    <scope>NUCLEOTIDE SEQUENCE</scope>
    <source>
        <tissue evidence="1">Shoot tissue taken approximately 20 cm above the soil surface</tissue>
    </source>
</reference>
<dbReference type="AlphaFoldDB" id="A0A0A9EZS4"/>
<organism evidence="1">
    <name type="scientific">Arundo donax</name>
    <name type="common">Giant reed</name>
    <name type="synonym">Donax arundinaceus</name>
    <dbReference type="NCBI Taxonomy" id="35708"/>
    <lineage>
        <taxon>Eukaryota</taxon>
        <taxon>Viridiplantae</taxon>
        <taxon>Streptophyta</taxon>
        <taxon>Embryophyta</taxon>
        <taxon>Tracheophyta</taxon>
        <taxon>Spermatophyta</taxon>
        <taxon>Magnoliopsida</taxon>
        <taxon>Liliopsida</taxon>
        <taxon>Poales</taxon>
        <taxon>Poaceae</taxon>
        <taxon>PACMAD clade</taxon>
        <taxon>Arundinoideae</taxon>
        <taxon>Arundineae</taxon>
        <taxon>Arundo</taxon>
    </lineage>
</organism>
<dbReference type="EMBL" id="GBRH01193422">
    <property type="protein sequence ID" value="JAE04474.1"/>
    <property type="molecule type" value="Transcribed_RNA"/>
</dbReference>